<evidence type="ECO:0000256" key="1">
    <source>
        <dbReference type="SAM" id="Phobius"/>
    </source>
</evidence>
<organism evidence="2">
    <name type="scientific">Streptomyces sp. NBC_01393</name>
    <dbReference type="NCBI Taxonomy" id="2903851"/>
    <lineage>
        <taxon>Bacteria</taxon>
        <taxon>Bacillati</taxon>
        <taxon>Actinomycetota</taxon>
        <taxon>Actinomycetes</taxon>
        <taxon>Kitasatosporales</taxon>
        <taxon>Streptomycetaceae</taxon>
        <taxon>Streptomyces</taxon>
    </lineage>
</organism>
<reference evidence="2" key="1">
    <citation type="submission" date="2022-10" db="EMBL/GenBank/DDBJ databases">
        <title>The complete genomes of actinobacterial strains from the NBC collection.</title>
        <authorList>
            <person name="Joergensen T.S."/>
            <person name="Alvarez Arevalo M."/>
            <person name="Sterndorff E.B."/>
            <person name="Faurdal D."/>
            <person name="Vuksanovic O."/>
            <person name="Mourched A.-S."/>
            <person name="Charusanti P."/>
            <person name="Shaw S."/>
            <person name="Blin K."/>
            <person name="Weber T."/>
        </authorList>
    </citation>
    <scope>NUCLEOTIDE SEQUENCE</scope>
    <source>
        <strain evidence="2">NBC_01393</strain>
    </source>
</reference>
<keyword evidence="1" id="KW-0472">Membrane</keyword>
<evidence type="ECO:0000313" key="2">
    <source>
        <dbReference type="EMBL" id="WTZ10650.1"/>
    </source>
</evidence>
<proteinExistence type="predicted"/>
<feature type="transmembrane region" description="Helical" evidence="1">
    <location>
        <begin position="30"/>
        <end position="48"/>
    </location>
</feature>
<keyword evidence="1" id="KW-0812">Transmembrane</keyword>
<dbReference type="AlphaFoldDB" id="A0AAU3I294"/>
<feature type="transmembrane region" description="Helical" evidence="1">
    <location>
        <begin position="111"/>
        <end position="134"/>
    </location>
</feature>
<sequence>MAQAAPVSGTPGTSGSTDVFGEQTHTMAKWAVPVVGGLVYGYWAAAINRDAGAITGWNVLFGFVCAIAFAAAYTGARTVAPLMRREAHALVWAVFAGCAFGFLYSQTDATILRSVFMSLPVAVGVYAVAFYRYYTREDAAGKTADVVARR</sequence>
<name>A0AAU3I294_9ACTN</name>
<feature type="transmembrane region" description="Helical" evidence="1">
    <location>
        <begin position="87"/>
        <end position="105"/>
    </location>
</feature>
<gene>
    <name evidence="2" type="ORF">OG699_23310</name>
</gene>
<evidence type="ECO:0008006" key="3">
    <source>
        <dbReference type="Google" id="ProtNLM"/>
    </source>
</evidence>
<protein>
    <recommendedName>
        <fullName evidence="3">Integral membrane protein</fullName>
    </recommendedName>
</protein>
<keyword evidence="1" id="KW-1133">Transmembrane helix</keyword>
<accession>A0AAU3I294</accession>
<feature type="transmembrane region" description="Helical" evidence="1">
    <location>
        <begin position="54"/>
        <end position="75"/>
    </location>
</feature>
<dbReference type="EMBL" id="CP109546">
    <property type="protein sequence ID" value="WTZ10650.1"/>
    <property type="molecule type" value="Genomic_DNA"/>
</dbReference>